<evidence type="ECO:0000313" key="5">
    <source>
        <dbReference type="Proteomes" id="UP000294739"/>
    </source>
</evidence>
<comment type="caution">
    <text evidence="4">The sequence shown here is derived from an EMBL/GenBank/DDBJ whole genome shotgun (WGS) entry which is preliminary data.</text>
</comment>
<feature type="domain" description="Sulfatase N-terminal" evidence="3">
    <location>
        <begin position="3"/>
        <end position="338"/>
    </location>
</feature>
<keyword evidence="5" id="KW-1185">Reference proteome</keyword>
<keyword evidence="2" id="KW-0378">Hydrolase</keyword>
<dbReference type="Pfam" id="PF00884">
    <property type="entry name" value="Sulfatase"/>
    <property type="match status" value="1"/>
</dbReference>
<dbReference type="InterPro" id="IPR000917">
    <property type="entry name" value="Sulfatase_N"/>
</dbReference>
<dbReference type="PANTHER" id="PTHR45953:SF1">
    <property type="entry name" value="IDURONATE 2-SULFATASE"/>
    <property type="match status" value="1"/>
</dbReference>
<dbReference type="Proteomes" id="UP000294739">
    <property type="component" value="Unassembled WGS sequence"/>
</dbReference>
<protein>
    <submittedName>
        <fullName evidence="4">Sulfatase</fullName>
    </submittedName>
</protein>
<dbReference type="Gene3D" id="3.40.720.10">
    <property type="entry name" value="Alkaline Phosphatase, subunit A"/>
    <property type="match status" value="1"/>
</dbReference>
<name>A0A4R5DBA8_9ACTN</name>
<sequence>MQPNILLVMTDQHRADFTASEGFGLDTMPFLDSFAARGTRVRRAYTTAPACVPARTSLLTGRWPSTHRVRQNSATHEVVRGADLLDVLRDAGYELHFNGKPHMYRGPDSFDSFCGPYFHVNGPDGDGTDTEFSTWLKSIDHGPALEPTPFPLEVQFPHRIVSDAIASLDERDTSRPFFSWVSFPEPHNPYQVPEPYHSMFDEVDIPDRSVGPEGAAAKGGKFQWLRELIESKRPGYDEHWRRYRANYCGMLRLIDDQIRRLITYLDDNRQLENTIVLFVADHGDYVADYGLQRKGAGIPEVLMRIPFLVVGPGVVAQDNSTDFVSLADLFPSLCEAAGQDIPLGVQGRSLWPMLTGADYPVGEFNSIYAEHGYGGIPYDDDARPELHFPYDTTRYDELNTVTQSGFTRMVRQGGWKLSYDNIGRAELYDLSADPMELNNRSDDPSAAAVRAELTEKLLWWSTRLTDDLPDAKYQTRRADHNWWSLFSRVGPGRSATSTRTANEPDNA</sequence>
<dbReference type="GO" id="GO:0004423">
    <property type="term" value="F:iduronate-2-sulfatase activity"/>
    <property type="evidence" value="ECO:0007669"/>
    <property type="project" value="TreeGrafter"/>
</dbReference>
<organism evidence="4 5">
    <name type="scientific">Jiangella asiatica</name>
    <dbReference type="NCBI Taxonomy" id="2530372"/>
    <lineage>
        <taxon>Bacteria</taxon>
        <taxon>Bacillati</taxon>
        <taxon>Actinomycetota</taxon>
        <taxon>Actinomycetes</taxon>
        <taxon>Jiangellales</taxon>
        <taxon>Jiangellaceae</taxon>
        <taxon>Jiangella</taxon>
    </lineage>
</organism>
<dbReference type="InterPro" id="IPR017850">
    <property type="entry name" value="Alkaline_phosphatase_core_sf"/>
</dbReference>
<evidence type="ECO:0000256" key="1">
    <source>
        <dbReference type="ARBA" id="ARBA00022723"/>
    </source>
</evidence>
<dbReference type="SUPFAM" id="SSF53649">
    <property type="entry name" value="Alkaline phosphatase-like"/>
    <property type="match status" value="1"/>
</dbReference>
<dbReference type="PANTHER" id="PTHR45953">
    <property type="entry name" value="IDURONATE 2-SULFATASE"/>
    <property type="match status" value="1"/>
</dbReference>
<dbReference type="OrthoDB" id="9777306at2"/>
<dbReference type="GO" id="GO:0005737">
    <property type="term" value="C:cytoplasm"/>
    <property type="evidence" value="ECO:0007669"/>
    <property type="project" value="TreeGrafter"/>
</dbReference>
<dbReference type="EMBL" id="SMKZ01000019">
    <property type="protein sequence ID" value="TDE09280.1"/>
    <property type="molecule type" value="Genomic_DNA"/>
</dbReference>
<dbReference type="AlphaFoldDB" id="A0A4R5DBA8"/>
<evidence type="ECO:0000259" key="3">
    <source>
        <dbReference type="Pfam" id="PF00884"/>
    </source>
</evidence>
<dbReference type="InParanoid" id="A0A4R5DBA8"/>
<dbReference type="GO" id="GO:0046872">
    <property type="term" value="F:metal ion binding"/>
    <property type="evidence" value="ECO:0007669"/>
    <property type="project" value="UniProtKB-KW"/>
</dbReference>
<accession>A0A4R5DBA8</accession>
<evidence type="ECO:0000256" key="2">
    <source>
        <dbReference type="ARBA" id="ARBA00022801"/>
    </source>
</evidence>
<reference evidence="4 5" key="1">
    <citation type="submission" date="2019-03" db="EMBL/GenBank/DDBJ databases">
        <title>Draft genome sequences of novel Actinobacteria.</title>
        <authorList>
            <person name="Sahin N."/>
            <person name="Ay H."/>
            <person name="Saygin H."/>
        </authorList>
    </citation>
    <scope>NUCLEOTIDE SEQUENCE [LARGE SCALE GENOMIC DNA]</scope>
    <source>
        <strain evidence="4 5">5K138</strain>
    </source>
</reference>
<dbReference type="RefSeq" id="WP_131895766.1">
    <property type="nucleotide sequence ID" value="NZ_SMKZ01000019.1"/>
</dbReference>
<proteinExistence type="predicted"/>
<keyword evidence="1" id="KW-0479">Metal-binding</keyword>
<evidence type="ECO:0000313" key="4">
    <source>
        <dbReference type="EMBL" id="TDE09280.1"/>
    </source>
</evidence>
<gene>
    <name evidence="4" type="ORF">E1269_14810</name>
</gene>